<comment type="subcellular location">
    <subcellularLocation>
        <location evidence="1">Membrane</location>
        <topology evidence="1">Multi-pass membrane protein</topology>
    </subcellularLocation>
</comment>
<dbReference type="AlphaFoldDB" id="A0A7R9AD21"/>
<dbReference type="Proteomes" id="UP000677054">
    <property type="component" value="Unassembled WGS sequence"/>
</dbReference>
<dbReference type="InterPro" id="IPR013525">
    <property type="entry name" value="ABC2_TM"/>
</dbReference>
<keyword evidence="8" id="KW-1185">Reference proteome</keyword>
<dbReference type="OrthoDB" id="66620at2759"/>
<gene>
    <name evidence="7" type="ORF">DSTB1V02_LOCUS11707</name>
</gene>
<feature type="transmembrane region" description="Helical" evidence="5">
    <location>
        <begin position="88"/>
        <end position="106"/>
    </location>
</feature>
<name>A0A7R9AD21_9CRUS</name>
<dbReference type="EMBL" id="CAJPEV010003965">
    <property type="protein sequence ID" value="CAG0900898.1"/>
    <property type="molecule type" value="Genomic_DNA"/>
</dbReference>
<evidence type="ECO:0000313" key="8">
    <source>
        <dbReference type="Proteomes" id="UP000677054"/>
    </source>
</evidence>
<evidence type="ECO:0000256" key="5">
    <source>
        <dbReference type="SAM" id="Phobius"/>
    </source>
</evidence>
<dbReference type="GO" id="GO:0016020">
    <property type="term" value="C:membrane"/>
    <property type="evidence" value="ECO:0007669"/>
    <property type="project" value="UniProtKB-SubCell"/>
</dbReference>
<dbReference type="Pfam" id="PF01061">
    <property type="entry name" value="ABC2_membrane"/>
    <property type="match status" value="1"/>
</dbReference>
<keyword evidence="4 5" id="KW-0472">Membrane</keyword>
<sequence length="114" mass="13654">AAVFVGPVFTAPFLLFSGSLLTVKTIPHYIRWVSHISFLKYYFEGTMHCIYGYNRSDLLCNQPFCQFKNPDKFLRQLDLEDNVYWTDFWVLIFCNVVLRVLAYYVIRWKLHRSQ</sequence>
<keyword evidence="2 5" id="KW-0812">Transmembrane</keyword>
<evidence type="ECO:0000259" key="6">
    <source>
        <dbReference type="Pfam" id="PF01061"/>
    </source>
</evidence>
<evidence type="ECO:0000256" key="3">
    <source>
        <dbReference type="ARBA" id="ARBA00022989"/>
    </source>
</evidence>
<evidence type="ECO:0000256" key="4">
    <source>
        <dbReference type="ARBA" id="ARBA00023136"/>
    </source>
</evidence>
<keyword evidence="3 5" id="KW-1133">Transmembrane helix</keyword>
<evidence type="ECO:0000256" key="1">
    <source>
        <dbReference type="ARBA" id="ARBA00004141"/>
    </source>
</evidence>
<dbReference type="EMBL" id="LR903482">
    <property type="protein sequence ID" value="CAD7251946.1"/>
    <property type="molecule type" value="Genomic_DNA"/>
</dbReference>
<evidence type="ECO:0000256" key="2">
    <source>
        <dbReference type="ARBA" id="ARBA00022692"/>
    </source>
</evidence>
<evidence type="ECO:0000313" key="7">
    <source>
        <dbReference type="EMBL" id="CAD7251946.1"/>
    </source>
</evidence>
<feature type="domain" description="ABC-2 type transporter transmembrane" evidence="6">
    <location>
        <begin position="2"/>
        <end position="50"/>
    </location>
</feature>
<reference evidence="7" key="1">
    <citation type="submission" date="2020-11" db="EMBL/GenBank/DDBJ databases">
        <authorList>
            <person name="Tran Van P."/>
        </authorList>
    </citation>
    <scope>NUCLEOTIDE SEQUENCE</scope>
</reference>
<dbReference type="GO" id="GO:0140359">
    <property type="term" value="F:ABC-type transporter activity"/>
    <property type="evidence" value="ECO:0007669"/>
    <property type="project" value="InterPro"/>
</dbReference>
<organism evidence="7">
    <name type="scientific">Darwinula stevensoni</name>
    <dbReference type="NCBI Taxonomy" id="69355"/>
    <lineage>
        <taxon>Eukaryota</taxon>
        <taxon>Metazoa</taxon>
        <taxon>Ecdysozoa</taxon>
        <taxon>Arthropoda</taxon>
        <taxon>Crustacea</taxon>
        <taxon>Oligostraca</taxon>
        <taxon>Ostracoda</taxon>
        <taxon>Podocopa</taxon>
        <taxon>Podocopida</taxon>
        <taxon>Darwinulocopina</taxon>
        <taxon>Darwinuloidea</taxon>
        <taxon>Darwinulidae</taxon>
        <taxon>Darwinula</taxon>
    </lineage>
</organism>
<proteinExistence type="predicted"/>
<feature type="non-terminal residue" evidence="7">
    <location>
        <position position="1"/>
    </location>
</feature>
<accession>A0A7R9AD21</accession>
<protein>
    <recommendedName>
        <fullName evidence="6">ABC-2 type transporter transmembrane domain-containing protein</fullName>
    </recommendedName>
</protein>